<gene>
    <name evidence="2" type="primary">Vigan.04G165800</name>
    <name evidence="2" type="ORF">VIGAN_04165800</name>
</gene>
<keyword evidence="3" id="KW-1185">Reference proteome</keyword>
<dbReference type="EMBL" id="AP015037">
    <property type="protein sequence ID" value="BAT84323.1"/>
    <property type="molecule type" value="Genomic_DNA"/>
</dbReference>
<reference evidence="2 3" key="1">
    <citation type="journal article" date="2015" name="Sci. Rep.">
        <title>The power of single molecule real-time sequencing technology in the de novo assembly of a eukaryotic genome.</title>
        <authorList>
            <person name="Sakai H."/>
            <person name="Naito K."/>
            <person name="Ogiso-Tanaka E."/>
            <person name="Takahashi Y."/>
            <person name="Iseki K."/>
            <person name="Muto C."/>
            <person name="Satou K."/>
            <person name="Teruya K."/>
            <person name="Shiroma A."/>
            <person name="Shimoji M."/>
            <person name="Hirano T."/>
            <person name="Itoh T."/>
            <person name="Kaga A."/>
            <person name="Tomooka N."/>
        </authorList>
    </citation>
    <scope>NUCLEOTIDE SEQUENCE [LARGE SCALE GENOMIC DNA]</scope>
    <source>
        <strain evidence="3">cv. Shumari</strain>
    </source>
</reference>
<evidence type="ECO:0000256" key="1">
    <source>
        <dbReference type="SAM" id="MobiDB-lite"/>
    </source>
</evidence>
<sequence>LSFAGTTPFFESSASSFSSIQRGTSWPSCLAVTARARSTVVQTSLAVVGRGHCKMDMARHESWEMEMARHKGVRITISLKTRHWIAP</sequence>
<evidence type="ECO:0000313" key="3">
    <source>
        <dbReference type="Proteomes" id="UP000291084"/>
    </source>
</evidence>
<dbReference type="Proteomes" id="UP000291084">
    <property type="component" value="Chromosome 4"/>
</dbReference>
<protein>
    <submittedName>
        <fullName evidence="2">Uncharacterized protein</fullName>
    </submittedName>
</protein>
<organism evidence="2 3">
    <name type="scientific">Vigna angularis var. angularis</name>
    <dbReference type="NCBI Taxonomy" id="157739"/>
    <lineage>
        <taxon>Eukaryota</taxon>
        <taxon>Viridiplantae</taxon>
        <taxon>Streptophyta</taxon>
        <taxon>Embryophyta</taxon>
        <taxon>Tracheophyta</taxon>
        <taxon>Spermatophyta</taxon>
        <taxon>Magnoliopsida</taxon>
        <taxon>eudicotyledons</taxon>
        <taxon>Gunneridae</taxon>
        <taxon>Pentapetalae</taxon>
        <taxon>rosids</taxon>
        <taxon>fabids</taxon>
        <taxon>Fabales</taxon>
        <taxon>Fabaceae</taxon>
        <taxon>Papilionoideae</taxon>
        <taxon>50 kb inversion clade</taxon>
        <taxon>NPAAA clade</taxon>
        <taxon>indigoferoid/millettioid clade</taxon>
        <taxon>Phaseoleae</taxon>
        <taxon>Vigna</taxon>
    </lineage>
</organism>
<evidence type="ECO:0000313" key="2">
    <source>
        <dbReference type="EMBL" id="BAT84323.1"/>
    </source>
</evidence>
<feature type="compositionally biased region" description="Low complexity" evidence="1">
    <location>
        <begin position="9"/>
        <end position="19"/>
    </location>
</feature>
<proteinExistence type="predicted"/>
<accession>A0A0S3RUN1</accession>
<feature type="non-terminal residue" evidence="2">
    <location>
        <position position="1"/>
    </location>
</feature>
<dbReference type="AlphaFoldDB" id="A0A0S3RUN1"/>
<feature type="region of interest" description="Disordered" evidence="1">
    <location>
        <begin position="1"/>
        <end position="23"/>
    </location>
</feature>
<name>A0A0S3RUN1_PHAAN</name>